<accession>A0ABD6ABY4</accession>
<keyword evidence="11" id="KW-1185">Reference proteome</keyword>
<gene>
    <name evidence="10" type="ORF">ACFQPE_13805</name>
</gene>
<reference evidence="10 11" key="1">
    <citation type="journal article" date="2019" name="Int. J. Syst. Evol. Microbiol.">
        <title>The Global Catalogue of Microorganisms (GCM) 10K type strain sequencing project: providing services to taxonomists for standard genome sequencing and annotation.</title>
        <authorList>
            <consortium name="The Broad Institute Genomics Platform"/>
            <consortium name="The Broad Institute Genome Sequencing Center for Infectious Disease"/>
            <person name="Wu L."/>
            <person name="Ma J."/>
        </authorList>
    </citation>
    <scope>NUCLEOTIDE SEQUENCE [LARGE SCALE GENOMIC DNA]</scope>
    <source>
        <strain evidence="10 11">PSR21</strain>
    </source>
</reference>
<evidence type="ECO:0000313" key="10">
    <source>
        <dbReference type="EMBL" id="MFC7317856.1"/>
    </source>
</evidence>
<proteinExistence type="inferred from homology"/>
<evidence type="ECO:0000256" key="4">
    <source>
        <dbReference type="ARBA" id="ARBA00022982"/>
    </source>
</evidence>
<dbReference type="EMBL" id="JBHTBF010000002">
    <property type="protein sequence ID" value="MFC7317856.1"/>
    <property type="molecule type" value="Genomic_DNA"/>
</dbReference>
<evidence type="ECO:0000256" key="6">
    <source>
        <dbReference type="ARBA" id="ARBA00023157"/>
    </source>
</evidence>
<evidence type="ECO:0000256" key="1">
    <source>
        <dbReference type="ARBA" id="ARBA00005791"/>
    </source>
</evidence>
<evidence type="ECO:0000256" key="8">
    <source>
        <dbReference type="SAM" id="MobiDB-lite"/>
    </source>
</evidence>
<sequence>MTLSRRQFLAAAGATGVVGLAGCLGSSESMPDGPVTKAPIPASPGDYTYETMGTGDEPTVTYVGNWKCPHCATFSTGYLRDIVTDYVEPGKLSLEFRAFTGFMGSDDVRAGRAGLAVWNVDPETYWTYHEYVMANQPSASEEWATTDRLVEFAESAGVSKPDAVRQSIEAGEYQQEMQESRQYAREAGVEGTPYLVVDGQPVAPIDGGGNGTDEAKRALESVAGE</sequence>
<evidence type="ECO:0000256" key="3">
    <source>
        <dbReference type="ARBA" id="ARBA00022729"/>
    </source>
</evidence>
<evidence type="ECO:0000256" key="5">
    <source>
        <dbReference type="ARBA" id="ARBA00023002"/>
    </source>
</evidence>
<evidence type="ECO:0000256" key="2">
    <source>
        <dbReference type="ARBA" id="ARBA00007787"/>
    </source>
</evidence>
<evidence type="ECO:0000256" key="7">
    <source>
        <dbReference type="ARBA" id="ARBA00023284"/>
    </source>
</evidence>
<dbReference type="InterPro" id="IPR012336">
    <property type="entry name" value="Thioredoxin-like_fold"/>
</dbReference>
<dbReference type="NCBIfam" id="TIGR01409">
    <property type="entry name" value="TAT_signal_seq"/>
    <property type="match status" value="1"/>
</dbReference>
<dbReference type="InterPro" id="IPR019546">
    <property type="entry name" value="TAT_signal_bac_arc"/>
</dbReference>
<comment type="caution">
    <text evidence="10">The sequence shown here is derived from an EMBL/GenBank/DDBJ whole genome shotgun (WGS) entry which is preliminary data.</text>
</comment>
<keyword evidence="7" id="KW-0676">Redox-active center</keyword>
<dbReference type="Proteomes" id="UP001596547">
    <property type="component" value="Unassembled WGS sequence"/>
</dbReference>
<dbReference type="Gene3D" id="3.40.30.10">
    <property type="entry name" value="Glutaredoxin"/>
    <property type="match status" value="1"/>
</dbReference>
<feature type="domain" description="Thioredoxin-like fold" evidence="9">
    <location>
        <begin position="59"/>
        <end position="203"/>
    </location>
</feature>
<dbReference type="GO" id="GO:0016491">
    <property type="term" value="F:oxidoreductase activity"/>
    <property type="evidence" value="ECO:0007669"/>
    <property type="project" value="UniProtKB-KW"/>
</dbReference>
<dbReference type="PANTHER" id="PTHR13887">
    <property type="entry name" value="GLUTATHIONE S-TRANSFERASE KAPPA"/>
    <property type="match status" value="1"/>
</dbReference>
<keyword evidence="4" id="KW-0813">Transport</keyword>
<comment type="similarity">
    <text evidence="2">Belongs to the glutaredoxin family.</text>
</comment>
<evidence type="ECO:0000313" key="11">
    <source>
        <dbReference type="Proteomes" id="UP001596547"/>
    </source>
</evidence>
<evidence type="ECO:0000259" key="9">
    <source>
        <dbReference type="Pfam" id="PF13462"/>
    </source>
</evidence>
<dbReference type="RefSeq" id="WP_276302906.1">
    <property type="nucleotide sequence ID" value="NZ_CP119992.1"/>
</dbReference>
<keyword evidence="3" id="KW-0732">Signal</keyword>
<dbReference type="PANTHER" id="PTHR13887:SF14">
    <property type="entry name" value="DISULFIDE BOND FORMATION PROTEIN D"/>
    <property type="match status" value="1"/>
</dbReference>
<dbReference type="InterPro" id="IPR006311">
    <property type="entry name" value="TAT_signal"/>
</dbReference>
<dbReference type="PROSITE" id="PS51318">
    <property type="entry name" value="TAT"/>
    <property type="match status" value="1"/>
</dbReference>
<dbReference type="Pfam" id="PF13462">
    <property type="entry name" value="Thioredoxin_4"/>
    <property type="match status" value="1"/>
</dbReference>
<comment type="similarity">
    <text evidence="1">Belongs to the thioredoxin family. DsbA subfamily.</text>
</comment>
<dbReference type="InterPro" id="IPR036249">
    <property type="entry name" value="Thioredoxin-like_sf"/>
</dbReference>
<keyword evidence="6" id="KW-1015">Disulfide bond</keyword>
<organism evidence="10 11">
    <name type="scientific">Halomarina halobia</name>
    <dbReference type="NCBI Taxonomy" id="3033386"/>
    <lineage>
        <taxon>Archaea</taxon>
        <taxon>Methanobacteriati</taxon>
        <taxon>Methanobacteriota</taxon>
        <taxon>Stenosarchaea group</taxon>
        <taxon>Halobacteria</taxon>
        <taxon>Halobacteriales</taxon>
        <taxon>Natronomonadaceae</taxon>
        <taxon>Halomarina</taxon>
    </lineage>
</organism>
<feature type="region of interest" description="Disordered" evidence="8">
    <location>
        <begin position="198"/>
        <end position="225"/>
    </location>
</feature>
<dbReference type="AlphaFoldDB" id="A0ABD6ABY4"/>
<dbReference type="SUPFAM" id="SSF52833">
    <property type="entry name" value="Thioredoxin-like"/>
    <property type="match status" value="1"/>
</dbReference>
<keyword evidence="4" id="KW-0249">Electron transport</keyword>
<keyword evidence="5" id="KW-0560">Oxidoreductase</keyword>
<name>A0ABD6ABY4_9EURY</name>
<dbReference type="PROSITE" id="PS51257">
    <property type="entry name" value="PROKAR_LIPOPROTEIN"/>
    <property type="match status" value="1"/>
</dbReference>
<dbReference type="GeneID" id="79315461"/>
<protein>
    <submittedName>
        <fullName evidence="10">Thioredoxin domain-containing protein</fullName>
    </submittedName>
</protein>